<name>A0AA41U7Z4_9MICO</name>
<dbReference type="Proteomes" id="UP001165405">
    <property type="component" value="Unassembled WGS sequence"/>
</dbReference>
<accession>A0AA41U7Z4</accession>
<evidence type="ECO:0000256" key="1">
    <source>
        <dbReference type="SAM" id="MobiDB-lite"/>
    </source>
</evidence>
<dbReference type="RefSeq" id="WP_236087641.1">
    <property type="nucleotide sequence ID" value="NZ_JAKGSG010000011.1"/>
</dbReference>
<feature type="compositionally biased region" description="Low complexity" evidence="1">
    <location>
        <begin position="43"/>
        <end position="53"/>
    </location>
</feature>
<evidence type="ECO:0000313" key="2">
    <source>
        <dbReference type="EMBL" id="MCF4119927.1"/>
    </source>
</evidence>
<evidence type="ECO:0000313" key="3">
    <source>
        <dbReference type="Proteomes" id="UP001165405"/>
    </source>
</evidence>
<reference evidence="2" key="1">
    <citation type="submission" date="2022-01" db="EMBL/GenBank/DDBJ databases">
        <title>Antribacter sp. nov., isolated from Guizhou of China.</title>
        <authorList>
            <person name="Chengliang C."/>
            <person name="Ya Z."/>
        </authorList>
    </citation>
    <scope>NUCLEOTIDE SEQUENCE</scope>
    <source>
        <strain evidence="2">KLBMP 9083</strain>
    </source>
</reference>
<comment type="caution">
    <text evidence="2">The sequence shown here is derived from an EMBL/GenBank/DDBJ whole genome shotgun (WGS) entry which is preliminary data.</text>
</comment>
<dbReference type="AlphaFoldDB" id="A0AA41U7Z4"/>
<sequence length="53" mass="5151">MIDELTPEELAVVAGALGGVVRNLDPDGRFLSGAARTGEADADVGADAAGPAA</sequence>
<feature type="region of interest" description="Disordered" evidence="1">
    <location>
        <begin position="33"/>
        <end position="53"/>
    </location>
</feature>
<organism evidence="2 3">
    <name type="scientific">Antribacter soli</name>
    <dbReference type="NCBI Taxonomy" id="2910976"/>
    <lineage>
        <taxon>Bacteria</taxon>
        <taxon>Bacillati</taxon>
        <taxon>Actinomycetota</taxon>
        <taxon>Actinomycetes</taxon>
        <taxon>Micrococcales</taxon>
        <taxon>Promicromonosporaceae</taxon>
        <taxon>Antribacter</taxon>
    </lineage>
</organism>
<dbReference type="EMBL" id="JAKGSG010000011">
    <property type="protein sequence ID" value="MCF4119927.1"/>
    <property type="molecule type" value="Genomic_DNA"/>
</dbReference>
<gene>
    <name evidence="2" type="ORF">L1785_02945</name>
</gene>
<keyword evidence="3" id="KW-1185">Reference proteome</keyword>
<proteinExistence type="predicted"/>
<protein>
    <submittedName>
        <fullName evidence="2">Uncharacterized protein</fullName>
    </submittedName>
</protein>